<dbReference type="Proteomes" id="UP000598775">
    <property type="component" value="Unassembled WGS sequence"/>
</dbReference>
<dbReference type="SUPFAM" id="SSF51556">
    <property type="entry name" value="Metallo-dependent hydrolases"/>
    <property type="match status" value="1"/>
</dbReference>
<dbReference type="Gene3D" id="3.20.20.140">
    <property type="entry name" value="Metal-dependent hydrolases"/>
    <property type="match status" value="1"/>
</dbReference>
<dbReference type="InterPro" id="IPR032466">
    <property type="entry name" value="Metal_Hydrolase"/>
</dbReference>
<dbReference type="GO" id="GO:0016831">
    <property type="term" value="F:carboxy-lyase activity"/>
    <property type="evidence" value="ECO:0007669"/>
    <property type="project" value="InterPro"/>
</dbReference>
<dbReference type="GO" id="GO:0016787">
    <property type="term" value="F:hydrolase activity"/>
    <property type="evidence" value="ECO:0007669"/>
    <property type="project" value="InterPro"/>
</dbReference>
<comment type="caution">
    <text evidence="3">The sequence shown here is derived from an EMBL/GenBank/DDBJ whole genome shotgun (WGS) entry which is preliminary data.</text>
</comment>
<evidence type="ECO:0000313" key="3">
    <source>
        <dbReference type="EMBL" id="GGF34833.1"/>
    </source>
</evidence>
<sequence length="314" mass="34456">MSLIALEEHLFTNDINQRLGGRLFPGFADRLDDVGEQRLAAMDAAGIDLQVLSFPSHEIQEAETRLSIELAHDANDQLAAVVAQRPDRFQAFAALPLSDVDASIRELRRSILDLGFVGPMLFGQTHGHFLDEPQFEPLWAEIEALDVPVYLHPAEPPTAVRDAYYSNIDASIARALERGAWGWHAELGMHVLRLAASGTLERHRSVQLIVGHMGENLPFSLQRASDQLGNPGGLPRNVMQTVLDQVAITMAGYPYEPALLCALLVFGADNILFSVDYPFASNVRAADALAQAPLSPLDREKIASGNARRILNLR</sequence>
<evidence type="ECO:0000256" key="1">
    <source>
        <dbReference type="ARBA" id="ARBA00023239"/>
    </source>
</evidence>
<gene>
    <name evidence="3" type="ORF">GCM10011399_29890</name>
</gene>
<dbReference type="InterPro" id="IPR032465">
    <property type="entry name" value="ACMSD"/>
</dbReference>
<dbReference type="PANTHER" id="PTHR21240:SF30">
    <property type="entry name" value="AMIDOHYDROLASE-RELATED DOMAIN-CONTAINING PROTEIN-RELATED"/>
    <property type="match status" value="1"/>
</dbReference>
<dbReference type="InterPro" id="IPR006680">
    <property type="entry name" value="Amidohydro-rel"/>
</dbReference>
<dbReference type="GO" id="GO:0005829">
    <property type="term" value="C:cytosol"/>
    <property type="evidence" value="ECO:0007669"/>
    <property type="project" value="TreeGrafter"/>
</dbReference>
<dbReference type="AlphaFoldDB" id="A0A917BAP1"/>
<reference evidence="3 4" key="1">
    <citation type="journal article" date="2014" name="Int. J. Syst. Evol. Microbiol.">
        <title>Complete genome sequence of Corynebacterium casei LMG S-19264T (=DSM 44701T), isolated from a smear-ripened cheese.</title>
        <authorList>
            <consortium name="US DOE Joint Genome Institute (JGI-PGF)"/>
            <person name="Walter F."/>
            <person name="Albersmeier A."/>
            <person name="Kalinowski J."/>
            <person name="Ruckert C."/>
        </authorList>
    </citation>
    <scope>NUCLEOTIDE SEQUENCE [LARGE SCALE GENOMIC DNA]</scope>
    <source>
        <strain evidence="3 4">CGMCC 1.12976</strain>
    </source>
</reference>
<evidence type="ECO:0000259" key="2">
    <source>
        <dbReference type="Pfam" id="PF04909"/>
    </source>
</evidence>
<keyword evidence="1" id="KW-0456">Lyase</keyword>
<dbReference type="PANTHER" id="PTHR21240">
    <property type="entry name" value="2-AMINO-3-CARBOXYLMUCONATE-6-SEMIALDEHYDE DECARBOXYLASE"/>
    <property type="match status" value="1"/>
</dbReference>
<organism evidence="3 4">
    <name type="scientific">Subtercola lobariae</name>
    <dbReference type="NCBI Taxonomy" id="1588641"/>
    <lineage>
        <taxon>Bacteria</taxon>
        <taxon>Bacillati</taxon>
        <taxon>Actinomycetota</taxon>
        <taxon>Actinomycetes</taxon>
        <taxon>Micrococcales</taxon>
        <taxon>Microbacteriaceae</taxon>
        <taxon>Subtercola</taxon>
    </lineage>
</organism>
<dbReference type="Pfam" id="PF04909">
    <property type="entry name" value="Amidohydro_2"/>
    <property type="match status" value="1"/>
</dbReference>
<evidence type="ECO:0000313" key="4">
    <source>
        <dbReference type="Proteomes" id="UP000598775"/>
    </source>
</evidence>
<proteinExistence type="predicted"/>
<keyword evidence="4" id="KW-1185">Reference proteome</keyword>
<dbReference type="EMBL" id="BMGP01000005">
    <property type="protein sequence ID" value="GGF34833.1"/>
    <property type="molecule type" value="Genomic_DNA"/>
</dbReference>
<dbReference type="GO" id="GO:0019748">
    <property type="term" value="P:secondary metabolic process"/>
    <property type="evidence" value="ECO:0007669"/>
    <property type="project" value="TreeGrafter"/>
</dbReference>
<dbReference type="RefSeq" id="WP_188679558.1">
    <property type="nucleotide sequence ID" value="NZ_BMGP01000005.1"/>
</dbReference>
<name>A0A917BAP1_9MICO</name>
<feature type="domain" description="Amidohydrolase-related" evidence="2">
    <location>
        <begin position="41"/>
        <end position="313"/>
    </location>
</feature>
<protein>
    <submittedName>
        <fullName evidence="3">Amidohydrolase</fullName>
    </submittedName>
</protein>
<accession>A0A917BAP1</accession>